<dbReference type="PROSITE" id="PS01047">
    <property type="entry name" value="HMA_1"/>
    <property type="match status" value="1"/>
</dbReference>
<comment type="caution">
    <text evidence="8">The sequence shown here is derived from an EMBL/GenBank/DDBJ whole genome shotgun (WGS) entry which is preliminary data.</text>
</comment>
<protein>
    <recommendedName>
        <fullName evidence="2">Copper chaperone CopZ</fullName>
    </recommendedName>
</protein>
<name>A0A265N989_9BACI</name>
<organism evidence="8 9">
    <name type="scientific">Virgibacillus indicus</name>
    <dbReference type="NCBI Taxonomy" id="2024554"/>
    <lineage>
        <taxon>Bacteria</taxon>
        <taxon>Bacillati</taxon>
        <taxon>Bacillota</taxon>
        <taxon>Bacilli</taxon>
        <taxon>Bacillales</taxon>
        <taxon>Bacillaceae</taxon>
        <taxon>Virgibacillus</taxon>
    </lineage>
</organism>
<keyword evidence="6" id="KW-0143">Chaperone</keyword>
<evidence type="ECO:0000256" key="4">
    <source>
        <dbReference type="ARBA" id="ARBA00022723"/>
    </source>
</evidence>
<evidence type="ECO:0000256" key="3">
    <source>
        <dbReference type="ARBA" id="ARBA00022490"/>
    </source>
</evidence>
<dbReference type="PANTHER" id="PTHR46594:SF4">
    <property type="entry name" value="P-TYPE CATION-TRANSPORTING ATPASE"/>
    <property type="match status" value="1"/>
</dbReference>
<keyword evidence="5" id="KW-0186">Copper</keyword>
<dbReference type="InterPro" id="IPR006122">
    <property type="entry name" value="HMA_Cu_ion-bd"/>
</dbReference>
<dbReference type="Gene3D" id="3.30.70.100">
    <property type="match status" value="1"/>
</dbReference>
<evidence type="ECO:0000259" key="7">
    <source>
        <dbReference type="PROSITE" id="PS50846"/>
    </source>
</evidence>
<dbReference type="PANTHER" id="PTHR46594">
    <property type="entry name" value="P-TYPE CATION-TRANSPORTING ATPASE"/>
    <property type="match status" value="1"/>
</dbReference>
<dbReference type="PROSITE" id="PS50846">
    <property type="entry name" value="HMA_2"/>
    <property type="match status" value="1"/>
</dbReference>
<dbReference type="InterPro" id="IPR017969">
    <property type="entry name" value="Heavy-metal-associated_CS"/>
</dbReference>
<evidence type="ECO:0000256" key="5">
    <source>
        <dbReference type="ARBA" id="ARBA00023008"/>
    </source>
</evidence>
<dbReference type="FunFam" id="3.30.70.100:FF:000005">
    <property type="entry name" value="Copper-exporting P-type ATPase A"/>
    <property type="match status" value="1"/>
</dbReference>
<dbReference type="SUPFAM" id="SSF55008">
    <property type="entry name" value="HMA, heavy metal-associated domain"/>
    <property type="match status" value="1"/>
</dbReference>
<dbReference type="EMBL" id="NPMS01000004">
    <property type="protein sequence ID" value="OZU88600.1"/>
    <property type="molecule type" value="Genomic_DNA"/>
</dbReference>
<accession>A0A265N989</accession>
<gene>
    <name evidence="8" type="ORF">CIL03_09880</name>
</gene>
<sequence>MQTKTLDVKGMTCGHCKMSVEGALNGLEGVSAVEVDLNSGKVEVTYDETKASLENMKEAVEDQGYDVVA</sequence>
<dbReference type="InterPro" id="IPR006121">
    <property type="entry name" value="HMA_dom"/>
</dbReference>
<dbReference type="InterPro" id="IPR049740">
    <property type="entry name" value="CopZ"/>
</dbReference>
<evidence type="ECO:0000313" key="9">
    <source>
        <dbReference type="Proteomes" id="UP000216498"/>
    </source>
</evidence>
<keyword evidence="9" id="KW-1185">Reference proteome</keyword>
<dbReference type="RefSeq" id="WP_094885697.1">
    <property type="nucleotide sequence ID" value="NZ_NPMS01000004.1"/>
</dbReference>
<dbReference type="NCBIfam" id="NF033795">
    <property type="entry name" value="chaper_CopZ_Bs"/>
    <property type="match status" value="1"/>
</dbReference>
<dbReference type="CDD" id="cd00371">
    <property type="entry name" value="HMA"/>
    <property type="match status" value="1"/>
</dbReference>
<proteinExistence type="predicted"/>
<dbReference type="InterPro" id="IPR001802">
    <property type="entry name" value="MerP/CopZ"/>
</dbReference>
<dbReference type="NCBIfam" id="TIGR00003">
    <property type="entry name" value="copper ion binding protein"/>
    <property type="match status" value="1"/>
</dbReference>
<dbReference type="InterPro" id="IPR036163">
    <property type="entry name" value="HMA_dom_sf"/>
</dbReference>
<keyword evidence="4" id="KW-0479">Metal-binding</keyword>
<dbReference type="Pfam" id="PF00403">
    <property type="entry name" value="HMA"/>
    <property type="match status" value="1"/>
</dbReference>
<dbReference type="AlphaFoldDB" id="A0A265N989"/>
<keyword evidence="3" id="KW-0963">Cytoplasm</keyword>
<dbReference type="GO" id="GO:0005737">
    <property type="term" value="C:cytoplasm"/>
    <property type="evidence" value="ECO:0007669"/>
    <property type="project" value="UniProtKB-SubCell"/>
</dbReference>
<evidence type="ECO:0000256" key="2">
    <source>
        <dbReference type="ARBA" id="ARBA00015313"/>
    </source>
</evidence>
<dbReference type="Proteomes" id="UP000216498">
    <property type="component" value="Unassembled WGS sequence"/>
</dbReference>
<evidence type="ECO:0000256" key="1">
    <source>
        <dbReference type="ARBA" id="ARBA00004496"/>
    </source>
</evidence>
<dbReference type="PRINTS" id="PR00946">
    <property type="entry name" value="HGSCAVENGER"/>
</dbReference>
<comment type="subcellular location">
    <subcellularLocation>
        <location evidence="1">Cytoplasm</location>
    </subcellularLocation>
</comment>
<evidence type="ECO:0000256" key="6">
    <source>
        <dbReference type="ARBA" id="ARBA00023186"/>
    </source>
</evidence>
<evidence type="ECO:0000313" key="8">
    <source>
        <dbReference type="EMBL" id="OZU88600.1"/>
    </source>
</evidence>
<dbReference type="OrthoDB" id="9813965at2"/>
<dbReference type="GO" id="GO:0005507">
    <property type="term" value="F:copper ion binding"/>
    <property type="evidence" value="ECO:0007669"/>
    <property type="project" value="InterPro"/>
</dbReference>
<feature type="domain" description="HMA" evidence="7">
    <location>
        <begin position="2"/>
        <end position="68"/>
    </location>
</feature>
<reference evidence="8 9" key="1">
    <citation type="submission" date="2017-08" db="EMBL/GenBank/DDBJ databases">
        <title>Virgibacillus indicus sp. nov. and Virgibacillus profoundi sp. nov, two moderately halophilic bacteria isolated from marine sediment by using the Microfluidic Streak Plate.</title>
        <authorList>
            <person name="Xu B."/>
            <person name="Hu B."/>
            <person name="Wang J."/>
            <person name="Zhu Y."/>
            <person name="Huang L."/>
            <person name="Du W."/>
            <person name="Huang Y."/>
        </authorList>
    </citation>
    <scope>NUCLEOTIDE SEQUENCE [LARGE SCALE GENOMIC DNA]</scope>
    <source>
        <strain evidence="8 9">IO3-P2-C2</strain>
    </source>
</reference>